<gene>
    <name evidence="5" type="ORF">A3F55_01250</name>
</gene>
<evidence type="ECO:0000259" key="4">
    <source>
        <dbReference type="Pfam" id="PF10672"/>
    </source>
</evidence>
<feature type="domain" description="S-adenosylmethionine-dependent methyltransferase" evidence="4">
    <location>
        <begin position="65"/>
        <end position="205"/>
    </location>
</feature>
<dbReference type="EMBL" id="MEWW01000006">
    <property type="protein sequence ID" value="OGC84995.1"/>
    <property type="molecule type" value="Genomic_DNA"/>
</dbReference>
<keyword evidence="3" id="KW-0949">S-adenosyl-L-methionine</keyword>
<keyword evidence="1" id="KW-0489">Methyltransferase</keyword>
<evidence type="ECO:0000313" key="6">
    <source>
        <dbReference type="Proteomes" id="UP000178091"/>
    </source>
</evidence>
<dbReference type="PANTHER" id="PTHR43042">
    <property type="entry name" value="SAM-DEPENDENT METHYLTRANSFERASE"/>
    <property type="match status" value="1"/>
</dbReference>
<reference evidence="5 6" key="1">
    <citation type="journal article" date="2016" name="Nat. Commun.">
        <title>Thousands of microbial genomes shed light on interconnected biogeochemical processes in an aquifer system.</title>
        <authorList>
            <person name="Anantharaman K."/>
            <person name="Brown C.T."/>
            <person name="Hug L.A."/>
            <person name="Sharon I."/>
            <person name="Castelle C.J."/>
            <person name="Probst A.J."/>
            <person name="Thomas B.C."/>
            <person name="Singh A."/>
            <person name="Wilkins M.J."/>
            <person name="Karaoz U."/>
            <person name="Brodie E.L."/>
            <person name="Williams K.H."/>
            <person name="Hubbard S.S."/>
            <person name="Banfield J.F."/>
        </authorList>
    </citation>
    <scope>NUCLEOTIDE SEQUENCE [LARGE SCALE GENOMIC DNA]</scope>
</reference>
<dbReference type="Proteomes" id="UP000178091">
    <property type="component" value="Unassembled WGS sequence"/>
</dbReference>
<evidence type="ECO:0000256" key="1">
    <source>
        <dbReference type="ARBA" id="ARBA00022603"/>
    </source>
</evidence>
<comment type="caution">
    <text evidence="5">The sequence shown here is derived from an EMBL/GenBank/DDBJ whole genome shotgun (WGS) entry which is preliminary data.</text>
</comment>
<keyword evidence="2" id="KW-0808">Transferase</keyword>
<dbReference type="Pfam" id="PF10672">
    <property type="entry name" value="Methyltrans_SAM"/>
    <property type="match status" value="1"/>
</dbReference>
<proteinExistence type="predicted"/>
<name>A0A1F4XTI1_9BACT</name>
<dbReference type="InterPro" id="IPR013780">
    <property type="entry name" value="Glyco_hydro_b"/>
</dbReference>
<dbReference type="GO" id="GO:0032259">
    <property type="term" value="P:methylation"/>
    <property type="evidence" value="ECO:0007669"/>
    <property type="project" value="UniProtKB-KW"/>
</dbReference>
<evidence type="ECO:0000256" key="3">
    <source>
        <dbReference type="ARBA" id="ARBA00022691"/>
    </source>
</evidence>
<organism evidence="5 6">
    <name type="scientific">Candidatus Adlerbacteria bacterium RIFCSPHIGHO2_12_FULL_53_18</name>
    <dbReference type="NCBI Taxonomy" id="1797242"/>
    <lineage>
        <taxon>Bacteria</taxon>
        <taxon>Candidatus Adleribacteriota</taxon>
    </lineage>
</organism>
<dbReference type="AlphaFoldDB" id="A0A1F4XTI1"/>
<evidence type="ECO:0000313" key="5">
    <source>
        <dbReference type="EMBL" id="OGC84995.1"/>
    </source>
</evidence>
<dbReference type="PANTHER" id="PTHR43042:SF2">
    <property type="entry name" value="SAM-DEPENDENT METHYLTRANSFERASE"/>
    <property type="match status" value="1"/>
</dbReference>
<protein>
    <recommendedName>
        <fullName evidence="4">S-adenosylmethionine-dependent methyltransferase domain-containing protein</fullName>
    </recommendedName>
</protein>
<dbReference type="InterPro" id="IPR019614">
    <property type="entry name" value="SAM-dep_methyl-trfase"/>
</dbReference>
<sequence>MERITLTTRPSRDYELLDSGREEKLERYGAFVLARPDPQALWEKKLPALAWESADARFVRKGREGEWTVQSAVPGEWEVAFGGLTMLIKPTSFKHTGLFPEQEPNWAWLRDAITAARRPVSVLNLFGYTGGATLAAAQAGAQVVHVDASKTAVAWARENATRSGLSDKPIRWIVEDVLVFVRREIKRGNRYDLIVMDPPAFGHGPKDELWKIEKHLLELVSLCKELLSEKPLGIQMSGYAAGYSPLAFAYNLEPFVATYGGAVEYGDLTIEEKVHSTSSGQGSGRLLPCGIFARWRA</sequence>
<dbReference type="Gene3D" id="3.40.50.150">
    <property type="entry name" value="Vaccinia Virus protein VP39"/>
    <property type="match status" value="1"/>
</dbReference>
<accession>A0A1F4XTI1</accession>
<dbReference type="GO" id="GO:0008168">
    <property type="term" value="F:methyltransferase activity"/>
    <property type="evidence" value="ECO:0007669"/>
    <property type="project" value="UniProtKB-KW"/>
</dbReference>
<dbReference type="SUPFAM" id="SSF53335">
    <property type="entry name" value="S-adenosyl-L-methionine-dependent methyltransferases"/>
    <property type="match status" value="1"/>
</dbReference>
<evidence type="ECO:0000256" key="2">
    <source>
        <dbReference type="ARBA" id="ARBA00022679"/>
    </source>
</evidence>
<dbReference type="InterPro" id="IPR029063">
    <property type="entry name" value="SAM-dependent_MTases_sf"/>
</dbReference>
<dbReference type="Gene3D" id="2.60.40.1180">
    <property type="entry name" value="Golgi alpha-mannosidase II"/>
    <property type="match status" value="1"/>
</dbReference>